<dbReference type="EMBL" id="JBHSQH010000001">
    <property type="protein sequence ID" value="MFC5972059.1"/>
    <property type="molecule type" value="Genomic_DNA"/>
</dbReference>
<feature type="region of interest" description="Disordered" evidence="1">
    <location>
        <begin position="1"/>
        <end position="23"/>
    </location>
</feature>
<sequence>MSTTTQEPGSSANPPGPTTTGGTEDGTSLARLYLLSGLTIIGVVALLIGVAIFVQMTGIVSFAPTISIGDLFTGLSLIAGAIIARAEYRRAKKAAQIGHTTDLLTELSTNDSLFESLTAVYHMDGAAVAAAFKHDSLDQSQLEHIVRVFNYYNFVANSCSAGYANRDSIFTLRGEAMWQTYTNYYEFITEVRNQRDDQTVWCEFTALAEAYGRKKGKSLPAPSPSNDSLPSPI</sequence>
<feature type="compositionally biased region" description="Polar residues" evidence="1">
    <location>
        <begin position="224"/>
        <end position="233"/>
    </location>
</feature>
<feature type="compositionally biased region" description="Low complexity" evidence="1">
    <location>
        <begin position="8"/>
        <end position="23"/>
    </location>
</feature>
<feature type="transmembrane region" description="Helical" evidence="2">
    <location>
        <begin position="32"/>
        <end position="56"/>
    </location>
</feature>
<proteinExistence type="predicted"/>
<comment type="caution">
    <text evidence="3">The sequence shown here is derived from an EMBL/GenBank/DDBJ whole genome shotgun (WGS) entry which is preliminary data.</text>
</comment>
<evidence type="ECO:0000313" key="3">
    <source>
        <dbReference type="EMBL" id="MFC5972059.1"/>
    </source>
</evidence>
<dbReference type="RefSeq" id="WP_247415046.1">
    <property type="nucleotide sequence ID" value="NZ_JALLGW010000001.1"/>
</dbReference>
<keyword evidence="2" id="KW-1133">Transmembrane helix</keyword>
<keyword evidence="2" id="KW-0812">Transmembrane</keyword>
<dbReference type="Pfam" id="PF15956">
    <property type="entry name" value="DUF4760"/>
    <property type="match status" value="1"/>
</dbReference>
<organism evidence="3 4">
    <name type="scientific">Halomarina salina</name>
    <dbReference type="NCBI Taxonomy" id="1872699"/>
    <lineage>
        <taxon>Archaea</taxon>
        <taxon>Methanobacteriati</taxon>
        <taxon>Methanobacteriota</taxon>
        <taxon>Stenosarchaea group</taxon>
        <taxon>Halobacteria</taxon>
        <taxon>Halobacteriales</taxon>
        <taxon>Natronomonadaceae</taxon>
        <taxon>Halomarina</taxon>
    </lineage>
</organism>
<evidence type="ECO:0000313" key="4">
    <source>
        <dbReference type="Proteomes" id="UP001596099"/>
    </source>
</evidence>
<feature type="region of interest" description="Disordered" evidence="1">
    <location>
        <begin position="214"/>
        <end position="233"/>
    </location>
</feature>
<evidence type="ECO:0000256" key="2">
    <source>
        <dbReference type="SAM" id="Phobius"/>
    </source>
</evidence>
<name>A0ABD5RP26_9EURY</name>
<feature type="transmembrane region" description="Helical" evidence="2">
    <location>
        <begin position="62"/>
        <end position="84"/>
    </location>
</feature>
<keyword evidence="4" id="KW-1185">Reference proteome</keyword>
<keyword evidence="2" id="KW-0472">Membrane</keyword>
<accession>A0ABD5RP26</accession>
<evidence type="ECO:0000256" key="1">
    <source>
        <dbReference type="SAM" id="MobiDB-lite"/>
    </source>
</evidence>
<reference evidence="3 4" key="1">
    <citation type="journal article" date="2019" name="Int. J. Syst. Evol. Microbiol.">
        <title>The Global Catalogue of Microorganisms (GCM) 10K type strain sequencing project: providing services to taxonomists for standard genome sequencing and annotation.</title>
        <authorList>
            <consortium name="The Broad Institute Genomics Platform"/>
            <consortium name="The Broad Institute Genome Sequencing Center for Infectious Disease"/>
            <person name="Wu L."/>
            <person name="Ma J."/>
        </authorList>
    </citation>
    <scope>NUCLEOTIDE SEQUENCE [LARGE SCALE GENOMIC DNA]</scope>
    <source>
        <strain evidence="3 4">CGMCC 1.12543</strain>
    </source>
</reference>
<protein>
    <submittedName>
        <fullName evidence="3">DUF4760 domain-containing protein</fullName>
    </submittedName>
</protein>
<dbReference type="Proteomes" id="UP001596099">
    <property type="component" value="Unassembled WGS sequence"/>
</dbReference>
<dbReference type="InterPro" id="IPR031876">
    <property type="entry name" value="DUF4760"/>
</dbReference>
<dbReference type="AlphaFoldDB" id="A0ABD5RP26"/>
<gene>
    <name evidence="3" type="ORF">ACFPYI_12030</name>
</gene>